<dbReference type="RefSeq" id="WP_011854127.1">
    <property type="nucleotide sequence ID" value="NZ_AP028079.1"/>
</dbReference>
<accession>A0AAX0TZA2</accession>
<organism evidence="1 2">
    <name type="scientific">Burkholderia pseudomallei</name>
    <name type="common">Pseudomonas pseudomallei</name>
    <dbReference type="NCBI Taxonomy" id="28450"/>
    <lineage>
        <taxon>Bacteria</taxon>
        <taxon>Pseudomonadati</taxon>
        <taxon>Pseudomonadota</taxon>
        <taxon>Betaproteobacteria</taxon>
        <taxon>Burkholderiales</taxon>
        <taxon>Burkholderiaceae</taxon>
        <taxon>Burkholderia</taxon>
        <taxon>pseudomallei group</taxon>
    </lineage>
</organism>
<dbReference type="AlphaFoldDB" id="A0AAX0TZA2"/>
<evidence type="ECO:0000313" key="1">
    <source>
        <dbReference type="EMBL" id="PJO61571.1"/>
    </source>
</evidence>
<dbReference type="EMBL" id="PHRB01000075">
    <property type="protein sequence ID" value="PJO61571.1"/>
    <property type="molecule type" value="Genomic_DNA"/>
</dbReference>
<gene>
    <name evidence="1" type="ORF">CWD88_35775</name>
</gene>
<evidence type="ECO:0008006" key="3">
    <source>
        <dbReference type="Google" id="ProtNLM"/>
    </source>
</evidence>
<comment type="caution">
    <text evidence="1">The sequence shown here is derived from an EMBL/GenBank/DDBJ whole genome shotgun (WGS) entry which is preliminary data.</text>
</comment>
<proteinExistence type="predicted"/>
<sequence>MMELLTGTLRLKITKLVEIDTARQAAILQEGISAFSTDVNQVKARQELDEPGRALTKALRELSDDELTAVVALATYGNPLVPCDGNAEFADAVAEAREFVGTSEREYVIGNLASKALSGYLPAGLKRARLD</sequence>
<reference evidence="1 2" key="1">
    <citation type="submission" date="2017-11" db="EMBL/GenBank/DDBJ databases">
        <title>Molecular characterization of Burkholderia pseudomallei and closely related isolates from Vietnam.</title>
        <authorList>
            <person name="Ustinov D.V."/>
            <person name="Antonov A.S."/>
            <person name="Avdusheva E.F."/>
            <person name="Shpak I.M."/>
            <person name="Zakharova I.B."/>
            <person name="Thi L.A."/>
            <person name="Teteryatnikova N."/>
            <person name="Lopasteyskaya Y.A."/>
            <person name="Kuzyutina J.A."/>
            <person name="Ngo T.N."/>
            <person name="Victorov D.V."/>
        </authorList>
    </citation>
    <scope>NUCLEOTIDE SEQUENCE [LARGE SCALE GENOMIC DNA]</scope>
    <source>
        <strain evidence="1 2">V1512</strain>
    </source>
</reference>
<dbReference type="Proteomes" id="UP000231878">
    <property type="component" value="Unassembled WGS sequence"/>
</dbReference>
<evidence type="ECO:0000313" key="2">
    <source>
        <dbReference type="Proteomes" id="UP000231878"/>
    </source>
</evidence>
<name>A0AAX0TZA2_BURPE</name>
<protein>
    <recommendedName>
        <fullName evidence="3">Phage protein</fullName>
    </recommendedName>
</protein>